<keyword evidence="3" id="KW-1185">Reference proteome</keyword>
<reference evidence="3" key="1">
    <citation type="journal article" date="2019" name="Int. J. Syst. Evol. Microbiol.">
        <title>The Global Catalogue of Microorganisms (GCM) 10K type strain sequencing project: providing services to taxonomists for standard genome sequencing and annotation.</title>
        <authorList>
            <consortium name="The Broad Institute Genomics Platform"/>
            <consortium name="The Broad Institute Genome Sequencing Center for Infectious Disease"/>
            <person name="Wu L."/>
            <person name="Ma J."/>
        </authorList>
    </citation>
    <scope>NUCLEOTIDE SEQUENCE [LARGE SCALE GENOMIC DNA]</scope>
    <source>
        <strain evidence="3">KCTC 32465</strain>
    </source>
</reference>
<evidence type="ECO:0000259" key="1">
    <source>
        <dbReference type="Pfam" id="PF00534"/>
    </source>
</evidence>
<comment type="caution">
    <text evidence="2">The sequence shown here is derived from an EMBL/GenBank/DDBJ whole genome shotgun (WGS) entry which is preliminary data.</text>
</comment>
<dbReference type="PANTHER" id="PTHR12526">
    <property type="entry name" value="GLYCOSYLTRANSFERASE"/>
    <property type="match status" value="1"/>
</dbReference>
<dbReference type="EMBL" id="BMZF01000003">
    <property type="protein sequence ID" value="GHA51013.1"/>
    <property type="molecule type" value="Genomic_DNA"/>
</dbReference>
<organism evidence="2 3">
    <name type="scientific">Paramylibacter ulvae</name>
    <dbReference type="NCBI Taxonomy" id="1651968"/>
    <lineage>
        <taxon>Bacteria</taxon>
        <taxon>Pseudomonadati</taxon>
        <taxon>Pseudomonadota</taxon>
        <taxon>Alphaproteobacteria</taxon>
        <taxon>Rhodobacterales</taxon>
        <taxon>Paracoccaceae</taxon>
        <taxon>Paramylibacter</taxon>
    </lineage>
</organism>
<dbReference type="InterPro" id="IPR001296">
    <property type="entry name" value="Glyco_trans_1"/>
</dbReference>
<dbReference type="Proteomes" id="UP000634455">
    <property type="component" value="Unassembled WGS sequence"/>
</dbReference>
<feature type="domain" description="Glycosyl transferase family 1" evidence="1">
    <location>
        <begin position="205"/>
        <end position="344"/>
    </location>
</feature>
<dbReference type="Gene3D" id="3.40.50.2000">
    <property type="entry name" value="Glycogen Phosphorylase B"/>
    <property type="match status" value="1"/>
</dbReference>
<dbReference type="SUPFAM" id="SSF53756">
    <property type="entry name" value="UDP-Glycosyltransferase/glycogen phosphorylase"/>
    <property type="match status" value="1"/>
</dbReference>
<protein>
    <recommendedName>
        <fullName evidence="1">Glycosyl transferase family 1 domain-containing protein</fullName>
    </recommendedName>
</protein>
<dbReference type="Pfam" id="PF00534">
    <property type="entry name" value="Glycos_transf_1"/>
    <property type="match status" value="1"/>
</dbReference>
<proteinExistence type="predicted"/>
<dbReference type="CDD" id="cd03801">
    <property type="entry name" value="GT4_PimA-like"/>
    <property type="match status" value="1"/>
</dbReference>
<evidence type="ECO:0000313" key="3">
    <source>
        <dbReference type="Proteomes" id="UP000634455"/>
    </source>
</evidence>
<sequence length="561" mass="62255">MSSRKSSNSGASDVAIYFHNDGFDPKKNTLNGRRIAGESFLRGFIQHAGTDRLCGAVDNKIQGDGFREFVKSIGYDGEVVTRMLSRQGLAGDASVLNMPGPNLSEQAWRRHHLGGRAFSICGITHTTATKRVMQGIFDMRSAPVLEWDGIICTSNAVKASVDYQFDQADQFLEQRFGKLPARPQTPVIPLGIHSKDFARDENARKSWRERLNVGPDEIVVLTMSRLNSFGKFDPLPLFQALEIAAGNAAHKVHFLAVGPYSDNVTRRVFENGAQKLAPSVKYHHVDGTKEPMALGLWSAADIFTHPVDNIQETFGLAPVEAMAAGLPVVVSDWDGFKDTITSDVGARIGTFGPKSGAMRAEALRHYLGTDSYAQYMGQVSFQTYIDVAQMAGVFTQLINDPELRKKMGAAGRKRAQNIYDWKNVIPQYQEFWAELDAHRLHHLNENFIYKSQSAPVALDPSELFASYPTDAAEFVGRGFCAIATGDPKQSVLDMVRLREIPALKRASTKADNYAAVLEYIQNQKRTSYESLQRGVFDMDDTVLDKCLIWLLKYNLISIGKD</sequence>
<accession>A0ABQ3CZS0</accession>
<evidence type="ECO:0000313" key="2">
    <source>
        <dbReference type="EMBL" id="GHA51013.1"/>
    </source>
</evidence>
<dbReference type="PANTHER" id="PTHR12526:SF637">
    <property type="entry name" value="GLYCOSYLTRANSFERASE EPSF-RELATED"/>
    <property type="match status" value="1"/>
</dbReference>
<name>A0ABQ3CZS0_9RHOB</name>
<gene>
    <name evidence="2" type="ORF">GCM10008927_15350</name>
</gene>